<dbReference type="Proteomes" id="UP001321804">
    <property type="component" value="Chromosome"/>
</dbReference>
<dbReference type="Pfam" id="PF03444">
    <property type="entry name" value="WHD_HrcA"/>
    <property type="match status" value="1"/>
</dbReference>
<dbReference type="InterPro" id="IPR023120">
    <property type="entry name" value="WHTH_transcript_rep_HrcA_IDD"/>
</dbReference>
<evidence type="ECO:0000256" key="5">
    <source>
        <dbReference type="HAMAP-Rule" id="MF_00081"/>
    </source>
</evidence>
<dbReference type="EMBL" id="AP026801">
    <property type="protein sequence ID" value="BDR56259.1"/>
    <property type="molecule type" value="Genomic_DNA"/>
</dbReference>
<dbReference type="Gene3D" id="3.30.390.60">
    <property type="entry name" value="Heat-inducible transcription repressor hrca homolog, domain 3"/>
    <property type="match status" value="1"/>
</dbReference>
<dbReference type="SUPFAM" id="SSF55781">
    <property type="entry name" value="GAF domain-like"/>
    <property type="match status" value="1"/>
</dbReference>
<keyword evidence="4 5" id="KW-0804">Transcription</keyword>
<evidence type="ECO:0000313" key="8">
    <source>
        <dbReference type="EMBL" id="BDR56259.1"/>
    </source>
</evidence>
<evidence type="ECO:0000256" key="4">
    <source>
        <dbReference type="ARBA" id="ARBA00023163"/>
    </source>
</evidence>
<comment type="similarity">
    <text evidence="5">Belongs to the HrcA family.</text>
</comment>
<dbReference type="NCBIfam" id="TIGR00331">
    <property type="entry name" value="hrcA"/>
    <property type="match status" value="1"/>
</dbReference>
<dbReference type="InterPro" id="IPR036390">
    <property type="entry name" value="WH_DNA-bd_sf"/>
</dbReference>
<dbReference type="InterPro" id="IPR029016">
    <property type="entry name" value="GAF-like_dom_sf"/>
</dbReference>
<feature type="domain" description="Winged helix-turn-helix transcription repressor HrcA DNA-binding" evidence="7">
    <location>
        <begin position="1"/>
        <end position="57"/>
    </location>
</feature>
<proteinExistence type="inferred from homology"/>
<sequence>MLTNRQKIILKEIIVNYAMTGHAVGSKYLQSASGLDVSSATIRNEMAELEGMGLIEKTHLSSGRIPSLTGFHYYFDNILRPVDVSKELRYKIKNFMQQAESRQIDEVIKESTELLSKMTDYMSVSFSPESTSSKIEDFRIIPLQNNKVMLLATDNFGRVSERIVTVDTISPDSCKLLGELLEKDLVGKSINGARAYLDDFDSEGKYQSVDDFVKKEVDQIIDDLARDHYYIEGEYNLLNYVHDESPDTVKEIITFVNSNSDDFIELIKKVGLSDGKNTRIQFIPRLIDSDVDDFILISAPFATKYLQSGMLAVLGPQMMPYSKMLSIVDTFRKELQERINEIEEMD</sequence>
<dbReference type="SUPFAM" id="SSF46785">
    <property type="entry name" value="Winged helix' DNA-binding domain"/>
    <property type="match status" value="1"/>
</dbReference>
<organism evidence="8 9">
    <name type="scientific">Xylocopilactobacillus apis</name>
    <dbReference type="NCBI Taxonomy" id="2932183"/>
    <lineage>
        <taxon>Bacteria</taxon>
        <taxon>Bacillati</taxon>
        <taxon>Bacillota</taxon>
        <taxon>Bacilli</taxon>
        <taxon>Lactobacillales</taxon>
        <taxon>Lactobacillaceae</taxon>
        <taxon>Xylocopilactobacillus</taxon>
    </lineage>
</organism>
<keyword evidence="3 5" id="KW-0346">Stress response</keyword>
<evidence type="ECO:0000259" key="7">
    <source>
        <dbReference type="Pfam" id="PF03444"/>
    </source>
</evidence>
<dbReference type="PANTHER" id="PTHR34824">
    <property type="entry name" value="HEAT-INDUCIBLE TRANSCRIPTION REPRESSOR HRCA"/>
    <property type="match status" value="1"/>
</dbReference>
<accession>A0AAU9CXY4</accession>
<dbReference type="Pfam" id="PF01628">
    <property type="entry name" value="HrcA"/>
    <property type="match status" value="1"/>
</dbReference>
<keyword evidence="9" id="KW-1185">Reference proteome</keyword>
<dbReference type="InterPro" id="IPR036388">
    <property type="entry name" value="WH-like_DNA-bd_sf"/>
</dbReference>
<dbReference type="Gene3D" id="1.10.10.10">
    <property type="entry name" value="Winged helix-like DNA-binding domain superfamily/Winged helix DNA-binding domain"/>
    <property type="match status" value="1"/>
</dbReference>
<dbReference type="GO" id="GO:0003677">
    <property type="term" value="F:DNA binding"/>
    <property type="evidence" value="ECO:0007669"/>
    <property type="project" value="InterPro"/>
</dbReference>
<dbReference type="GO" id="GO:0045892">
    <property type="term" value="P:negative regulation of DNA-templated transcription"/>
    <property type="evidence" value="ECO:0007669"/>
    <property type="project" value="UniProtKB-UniRule"/>
</dbReference>
<comment type="function">
    <text evidence="5">Negative regulator of class I heat shock genes (grpE-dnaK-dnaJ and groELS operons). Prevents heat-shock induction of these operons.</text>
</comment>
<evidence type="ECO:0000313" key="9">
    <source>
        <dbReference type="Proteomes" id="UP001321804"/>
    </source>
</evidence>
<evidence type="ECO:0000256" key="1">
    <source>
        <dbReference type="ARBA" id="ARBA00022491"/>
    </source>
</evidence>
<gene>
    <name evidence="5 8" type="primary">hrcA</name>
    <name evidence="8" type="ORF">KIMC2_08210</name>
</gene>
<evidence type="ECO:0000256" key="2">
    <source>
        <dbReference type="ARBA" id="ARBA00023015"/>
    </source>
</evidence>
<dbReference type="PIRSF" id="PIRSF005485">
    <property type="entry name" value="HrcA"/>
    <property type="match status" value="1"/>
</dbReference>
<dbReference type="HAMAP" id="MF_00081">
    <property type="entry name" value="HrcA"/>
    <property type="match status" value="1"/>
</dbReference>
<dbReference type="AlphaFoldDB" id="A0AAU9CXY4"/>
<protein>
    <recommendedName>
        <fullName evidence="5">Heat-inducible transcription repressor HrcA</fullName>
    </recommendedName>
</protein>
<feature type="domain" description="Heat-inducible transcription repressor HrcA C-terminal" evidence="6">
    <location>
        <begin position="105"/>
        <end position="324"/>
    </location>
</feature>
<evidence type="ECO:0000259" key="6">
    <source>
        <dbReference type="Pfam" id="PF01628"/>
    </source>
</evidence>
<dbReference type="Gene3D" id="3.30.450.40">
    <property type="match status" value="1"/>
</dbReference>
<dbReference type="PANTHER" id="PTHR34824:SF1">
    <property type="entry name" value="HEAT-INDUCIBLE TRANSCRIPTION REPRESSOR HRCA"/>
    <property type="match status" value="1"/>
</dbReference>
<reference evidence="8 9" key="1">
    <citation type="journal article" date="2023" name="Microbiol. Spectr.">
        <title>Symbiosis of Carpenter Bees with Uncharacterized Lactic Acid Bacteria Showing NAD Auxotrophy.</title>
        <authorList>
            <person name="Kawasaki S."/>
            <person name="Ozawa K."/>
            <person name="Mori T."/>
            <person name="Yamamoto A."/>
            <person name="Ito M."/>
            <person name="Ohkuma M."/>
            <person name="Sakamoto M."/>
            <person name="Matsutani M."/>
        </authorList>
    </citation>
    <scope>NUCLEOTIDE SEQUENCE [LARGE SCALE GENOMIC DNA]</scope>
    <source>
        <strain evidence="8 9">KimC2</strain>
    </source>
</reference>
<name>A0AAU9CXY4_9LACO</name>
<dbReference type="InterPro" id="IPR021153">
    <property type="entry name" value="HrcA_C"/>
</dbReference>
<dbReference type="RefSeq" id="WP_317698156.1">
    <property type="nucleotide sequence ID" value="NZ_AP026801.1"/>
</dbReference>
<keyword evidence="2 5" id="KW-0805">Transcription regulation</keyword>
<dbReference type="InterPro" id="IPR002571">
    <property type="entry name" value="HrcA"/>
</dbReference>
<evidence type="ECO:0000256" key="3">
    <source>
        <dbReference type="ARBA" id="ARBA00023016"/>
    </source>
</evidence>
<dbReference type="InterPro" id="IPR005104">
    <property type="entry name" value="WHTH_HrcA_DNA-bd"/>
</dbReference>
<dbReference type="KEGG" id="xak:KIMC2_08210"/>
<keyword evidence="1 5" id="KW-0678">Repressor</keyword>